<dbReference type="InParanoid" id="A0A194XWG1"/>
<feature type="region of interest" description="Disordered" evidence="1">
    <location>
        <begin position="203"/>
        <end position="237"/>
    </location>
</feature>
<protein>
    <submittedName>
        <fullName evidence="2">Uncharacterized protein</fullName>
    </submittedName>
</protein>
<dbReference type="KEGG" id="psco:LY89DRAFT_745355"/>
<keyword evidence="3" id="KW-1185">Reference proteome</keyword>
<accession>A0A194XWG1</accession>
<dbReference type="OrthoDB" id="60204at2759"/>
<evidence type="ECO:0000256" key="1">
    <source>
        <dbReference type="SAM" id="MobiDB-lite"/>
    </source>
</evidence>
<dbReference type="Gene3D" id="3.10.129.10">
    <property type="entry name" value="Hotdog Thioesterase"/>
    <property type="match status" value="1"/>
</dbReference>
<gene>
    <name evidence="2" type="ORF">LY89DRAFT_745355</name>
</gene>
<sequence length="516" mass="55893">MRKKVIDVYDKENANSVLHSQHALIDVDSDETYALINVWSFYVGQGNWDCPRSPSMEEILFPEREPDVVVKHQTTEETPLLYRNGLPPAACAFPYTEIPGFSASPYKPVSPSFARANPERWTSDIYIKPGPGPQRRAWVDGRKQMVNPDPQHNSMSITFANGGQMMTYEQWAAMSPFEADRAGVSGQGPVGTLAVANVPVQVPRHTARQRSDDALMRRVETSVDSSKPPGPVSQELPLPTARPLIAAPRSFKTGKPDTPSGFKGDQTLDAALARLTMTPANASSRASVESGAIAQMPGPVHEFQLPQEDMPAQGISLSQMPGRVHAFQPPPQEGVPAQSFGMPQMPGPVHAMQPPSEQGVPAQDYGLQPQQQQAPSHPLQPSPLIRPQSTPSGIYASGTPRVAPQVQTFGASPVGTYVHAQQTQAAYTPGTPNVASRVQTLGAPLVRNPNQVCNNCDSVGHRYTSIALSHVESVEVRSTRVSEFLAVQPSNAKVPSYHSTQAINAMYYALQTYALD</sequence>
<evidence type="ECO:0000313" key="3">
    <source>
        <dbReference type="Proteomes" id="UP000070700"/>
    </source>
</evidence>
<reference evidence="2 3" key="1">
    <citation type="submission" date="2015-10" db="EMBL/GenBank/DDBJ databases">
        <title>Full genome of DAOMC 229536 Phialocephala scopiformis, a fungal endophyte of spruce producing the potent anti-insectan compound rugulosin.</title>
        <authorList>
            <consortium name="DOE Joint Genome Institute"/>
            <person name="Walker A.K."/>
            <person name="Frasz S.L."/>
            <person name="Seifert K.A."/>
            <person name="Miller J.D."/>
            <person name="Mondo S.J."/>
            <person name="Labutti K."/>
            <person name="Lipzen A."/>
            <person name="Dockter R."/>
            <person name="Kennedy M."/>
            <person name="Grigoriev I.V."/>
            <person name="Spatafora J.W."/>
        </authorList>
    </citation>
    <scope>NUCLEOTIDE SEQUENCE [LARGE SCALE GENOMIC DNA]</scope>
    <source>
        <strain evidence="2 3">CBS 120377</strain>
    </source>
</reference>
<dbReference type="EMBL" id="KQ947404">
    <property type="protein sequence ID" value="KUJ24471.1"/>
    <property type="molecule type" value="Genomic_DNA"/>
</dbReference>
<dbReference type="Proteomes" id="UP000070700">
    <property type="component" value="Unassembled WGS sequence"/>
</dbReference>
<proteinExistence type="predicted"/>
<name>A0A194XWG1_MOLSC</name>
<dbReference type="AlphaFoldDB" id="A0A194XWG1"/>
<evidence type="ECO:0000313" key="2">
    <source>
        <dbReference type="EMBL" id="KUJ24471.1"/>
    </source>
</evidence>
<dbReference type="GeneID" id="28830787"/>
<feature type="region of interest" description="Disordered" evidence="1">
    <location>
        <begin position="327"/>
        <end position="390"/>
    </location>
</feature>
<dbReference type="STRING" id="149040.A0A194XWG1"/>
<feature type="compositionally biased region" description="Basic and acidic residues" evidence="1">
    <location>
        <begin position="209"/>
        <end position="221"/>
    </location>
</feature>
<dbReference type="RefSeq" id="XP_018078826.1">
    <property type="nucleotide sequence ID" value="XM_018221061.1"/>
</dbReference>
<organism evidence="2 3">
    <name type="scientific">Mollisia scopiformis</name>
    <name type="common">Conifer needle endophyte fungus</name>
    <name type="synonym">Phialocephala scopiformis</name>
    <dbReference type="NCBI Taxonomy" id="149040"/>
    <lineage>
        <taxon>Eukaryota</taxon>
        <taxon>Fungi</taxon>
        <taxon>Dikarya</taxon>
        <taxon>Ascomycota</taxon>
        <taxon>Pezizomycotina</taxon>
        <taxon>Leotiomycetes</taxon>
        <taxon>Helotiales</taxon>
        <taxon>Mollisiaceae</taxon>
        <taxon>Mollisia</taxon>
    </lineage>
</organism>